<feature type="domain" description="N-acetyltransferase" evidence="1">
    <location>
        <begin position="2"/>
        <end position="150"/>
    </location>
</feature>
<dbReference type="InterPro" id="IPR000182">
    <property type="entry name" value="GNAT_dom"/>
</dbReference>
<dbReference type="Proteomes" id="UP000774130">
    <property type="component" value="Unassembled WGS sequence"/>
</dbReference>
<keyword evidence="3" id="KW-1185">Reference proteome</keyword>
<reference evidence="2 3" key="1">
    <citation type="submission" date="2021-06" db="EMBL/GenBank/DDBJ databases">
        <title>Enterococcus alishanensis sp. nov., a novel lactic acid bacterium isolated from fresh coffee beans.</title>
        <authorList>
            <person name="Chen Y.-S."/>
        </authorList>
    </citation>
    <scope>NUCLEOTIDE SEQUENCE [LARGE SCALE GENOMIC DNA]</scope>
    <source>
        <strain evidence="2 3">ALS3</strain>
    </source>
</reference>
<name>A0ABS6TCL7_9ENTE</name>
<accession>A0ABS6TCL7</accession>
<evidence type="ECO:0000259" key="1">
    <source>
        <dbReference type="PROSITE" id="PS51186"/>
    </source>
</evidence>
<organism evidence="2 3">
    <name type="scientific">Enterococcus alishanensis</name>
    <dbReference type="NCBI Taxonomy" id="1303817"/>
    <lineage>
        <taxon>Bacteria</taxon>
        <taxon>Bacillati</taxon>
        <taxon>Bacillota</taxon>
        <taxon>Bacilli</taxon>
        <taxon>Lactobacillales</taxon>
        <taxon>Enterococcaceae</taxon>
        <taxon>Enterococcus</taxon>
    </lineage>
</organism>
<protein>
    <submittedName>
        <fullName evidence="2">GNAT family N-acetyltransferase</fullName>
    </submittedName>
</protein>
<evidence type="ECO:0000313" key="2">
    <source>
        <dbReference type="EMBL" id="MBV7390626.1"/>
    </source>
</evidence>
<dbReference type="EMBL" id="JAHUZB010000003">
    <property type="protein sequence ID" value="MBV7390626.1"/>
    <property type="molecule type" value="Genomic_DNA"/>
</dbReference>
<dbReference type="CDD" id="cd04301">
    <property type="entry name" value="NAT_SF"/>
    <property type="match status" value="1"/>
</dbReference>
<sequence>MITFRKMKKTDVPKLYEMALRAFQSDFEKYGIYPPLLHLKKKNFQPPLLFGKVILADGNEIGGVFVIVLGKKAELATIFIDPKYQHQGYGKEILSALEAAHPHVKKWTLETVSENFQLHRFYESLGYHKVGEKKDPRSDVITYLYEKKIKEQSSIN</sequence>
<proteinExistence type="predicted"/>
<evidence type="ECO:0000313" key="3">
    <source>
        <dbReference type="Proteomes" id="UP000774130"/>
    </source>
</evidence>
<dbReference type="InterPro" id="IPR050276">
    <property type="entry name" value="MshD_Acetyltransferase"/>
</dbReference>
<comment type="caution">
    <text evidence="2">The sequence shown here is derived from an EMBL/GenBank/DDBJ whole genome shotgun (WGS) entry which is preliminary data.</text>
</comment>
<dbReference type="Pfam" id="PF00583">
    <property type="entry name" value="Acetyltransf_1"/>
    <property type="match status" value="1"/>
</dbReference>
<dbReference type="PROSITE" id="PS51186">
    <property type="entry name" value="GNAT"/>
    <property type="match status" value="1"/>
</dbReference>
<dbReference type="PANTHER" id="PTHR43617">
    <property type="entry name" value="L-AMINO ACID N-ACETYLTRANSFERASE"/>
    <property type="match status" value="1"/>
</dbReference>
<gene>
    <name evidence="2" type="ORF">KUA55_08040</name>
</gene>
<dbReference type="RefSeq" id="WP_218325685.1">
    <property type="nucleotide sequence ID" value="NZ_JAHUZB010000003.1"/>
</dbReference>